<organism evidence="12 15">
    <name type="scientific">Ziziphus jujuba</name>
    <name type="common">Chinese jujube</name>
    <name type="synonym">Ziziphus sativa</name>
    <dbReference type="NCBI Taxonomy" id="326968"/>
    <lineage>
        <taxon>Eukaryota</taxon>
        <taxon>Viridiplantae</taxon>
        <taxon>Streptophyta</taxon>
        <taxon>Embryophyta</taxon>
        <taxon>Tracheophyta</taxon>
        <taxon>Spermatophyta</taxon>
        <taxon>Magnoliopsida</taxon>
        <taxon>eudicotyledons</taxon>
        <taxon>Gunneridae</taxon>
        <taxon>Pentapetalae</taxon>
        <taxon>rosids</taxon>
        <taxon>fabids</taxon>
        <taxon>Rosales</taxon>
        <taxon>Rhamnaceae</taxon>
        <taxon>Paliureae</taxon>
        <taxon>Ziziphus</taxon>
    </lineage>
</organism>
<dbReference type="CDD" id="cd00143">
    <property type="entry name" value="PP2Cc"/>
    <property type="match status" value="1"/>
</dbReference>
<evidence type="ECO:0000313" key="15">
    <source>
        <dbReference type="RefSeq" id="XP_024927622.2"/>
    </source>
</evidence>
<comment type="similarity">
    <text evidence="9">Belongs to the PP2C family.</text>
</comment>
<dbReference type="Gene3D" id="3.60.40.10">
    <property type="entry name" value="PPM-type phosphatase domain"/>
    <property type="match status" value="1"/>
</dbReference>
<reference evidence="13 14" key="1">
    <citation type="submission" date="2025-05" db="UniProtKB">
        <authorList>
            <consortium name="RefSeq"/>
        </authorList>
    </citation>
    <scope>IDENTIFICATION</scope>
    <source>
        <tissue evidence="13 14">Seedling</tissue>
    </source>
</reference>
<dbReference type="RefSeq" id="XP_048326160.1">
    <property type="nucleotide sequence ID" value="XM_048470203.2"/>
</dbReference>
<gene>
    <name evidence="13 14 15 16" type="primary">LOC107413632</name>
</gene>
<dbReference type="InterPro" id="IPR015655">
    <property type="entry name" value="PP2C"/>
</dbReference>
<evidence type="ECO:0000256" key="7">
    <source>
        <dbReference type="ARBA" id="ARBA00022912"/>
    </source>
</evidence>
<evidence type="ECO:0000313" key="14">
    <source>
        <dbReference type="RefSeq" id="XP_015877127.2"/>
    </source>
</evidence>
<accession>A0A6P6G0D0</accession>
<dbReference type="Pfam" id="PF00481">
    <property type="entry name" value="PP2C"/>
    <property type="match status" value="1"/>
</dbReference>
<keyword evidence="10" id="KW-0812">Transmembrane</keyword>
<proteinExistence type="inferred from homology"/>
<dbReference type="Proteomes" id="UP001652623">
    <property type="component" value="Chromosome 8"/>
</dbReference>
<dbReference type="PROSITE" id="PS01032">
    <property type="entry name" value="PPM_1"/>
    <property type="match status" value="1"/>
</dbReference>
<comment type="cofactor">
    <cofactor evidence="2">
        <name>Mg(2+)</name>
        <dbReference type="ChEBI" id="CHEBI:18420"/>
    </cofactor>
</comment>
<keyword evidence="10" id="KW-0472">Membrane</keyword>
<evidence type="ECO:0000256" key="1">
    <source>
        <dbReference type="ARBA" id="ARBA00001936"/>
    </source>
</evidence>
<evidence type="ECO:0000256" key="10">
    <source>
        <dbReference type="SAM" id="Phobius"/>
    </source>
</evidence>
<evidence type="ECO:0000256" key="2">
    <source>
        <dbReference type="ARBA" id="ARBA00001946"/>
    </source>
</evidence>
<evidence type="ECO:0000313" key="13">
    <source>
        <dbReference type="RefSeq" id="XP_015877126.2"/>
    </source>
</evidence>
<dbReference type="RefSeq" id="XP_015877127.2">
    <property type="nucleotide sequence ID" value="XM_016021641.4"/>
</dbReference>
<keyword evidence="7 9" id="KW-0904">Protein phosphatase</keyword>
<dbReference type="RefSeq" id="XP_015877126.2">
    <property type="nucleotide sequence ID" value="XM_016021640.4"/>
</dbReference>
<keyword evidence="5 9" id="KW-0378">Hydrolase</keyword>
<evidence type="ECO:0000256" key="8">
    <source>
        <dbReference type="ARBA" id="ARBA00023211"/>
    </source>
</evidence>
<keyword evidence="12" id="KW-1185">Reference proteome</keyword>
<evidence type="ECO:0000313" key="16">
    <source>
        <dbReference type="RefSeq" id="XP_048326160.1"/>
    </source>
</evidence>
<dbReference type="InterPro" id="IPR036457">
    <property type="entry name" value="PPM-type-like_dom_sf"/>
</dbReference>
<keyword evidence="6" id="KW-0460">Magnesium</keyword>
<dbReference type="PANTHER" id="PTHR47992">
    <property type="entry name" value="PROTEIN PHOSPHATASE"/>
    <property type="match status" value="1"/>
</dbReference>
<keyword evidence="8" id="KW-0464">Manganese</keyword>
<feature type="transmembrane region" description="Helical" evidence="10">
    <location>
        <begin position="150"/>
        <end position="171"/>
    </location>
</feature>
<dbReference type="SMART" id="SM00332">
    <property type="entry name" value="PP2Cc"/>
    <property type="match status" value="1"/>
</dbReference>
<dbReference type="InterPro" id="IPR000222">
    <property type="entry name" value="PP2C_BS"/>
</dbReference>
<dbReference type="InterPro" id="IPR001932">
    <property type="entry name" value="PPM-type_phosphatase-like_dom"/>
</dbReference>
<dbReference type="SUPFAM" id="SSF81606">
    <property type="entry name" value="PP2C-like"/>
    <property type="match status" value="1"/>
</dbReference>
<evidence type="ECO:0000256" key="4">
    <source>
        <dbReference type="ARBA" id="ARBA00022723"/>
    </source>
</evidence>
<evidence type="ECO:0000256" key="3">
    <source>
        <dbReference type="ARBA" id="ARBA00013081"/>
    </source>
</evidence>
<evidence type="ECO:0000313" key="12">
    <source>
        <dbReference type="Proteomes" id="UP001652623"/>
    </source>
</evidence>
<evidence type="ECO:0000256" key="6">
    <source>
        <dbReference type="ARBA" id="ARBA00022842"/>
    </source>
</evidence>
<feature type="domain" description="PPM-type phosphatase" evidence="11">
    <location>
        <begin position="48"/>
        <end position="361"/>
    </location>
</feature>
<dbReference type="EC" id="3.1.3.16" evidence="3"/>
<evidence type="ECO:0000256" key="9">
    <source>
        <dbReference type="RuleBase" id="RU003465"/>
    </source>
</evidence>
<keyword evidence="10" id="KW-1133">Transmembrane helix</keyword>
<evidence type="ECO:0000259" key="11">
    <source>
        <dbReference type="PROSITE" id="PS51746"/>
    </source>
</evidence>
<keyword evidence="4" id="KW-0479">Metal-binding</keyword>
<name>A0A6P6G0D0_ZIZJJ</name>
<dbReference type="GeneID" id="107413632"/>
<dbReference type="RefSeq" id="XP_024927622.2">
    <property type="nucleotide sequence ID" value="XM_025071854.3"/>
</dbReference>
<sequence>MVTATLMKIVSPCWKPFAEGENSRSGDLNGRVDGLLWHKDSGQHVNGEFSMAVIQANNLLEDHSQLESGLMSSVESGPFGTFVGIYDGHGGPEASRFINEHLFENIKTIHGAEFSSENQAMSADVINKAFLATEEEFLSLVKKQWLIKPLLASVGSCCLVGIICSGLLYIANAGDSRVVLGRLEKEVKQVKAVQLSYEHNASMESVREELHSLHPNDPQIVVLKHKVWRVKGLIQVSRSIGDAYLKRAEFNKEPLLAKFRLPEPFQKPILKAEPTISVQKLYPEDQFLIFASDGLWEHLSNQEAVDIVQSCPRNGIARKLVKSALREAAKKREMRYSDLKKIDRGVRRHFHDDITVIVLFLDSHLISRSFWRGPSISIKGGGGILANT</sequence>
<protein>
    <recommendedName>
        <fullName evidence="3">protein-serine/threonine phosphatase</fullName>
        <ecNumber evidence="3">3.1.3.16</ecNumber>
    </recommendedName>
</protein>
<dbReference type="PROSITE" id="PS51746">
    <property type="entry name" value="PPM_2"/>
    <property type="match status" value="1"/>
</dbReference>
<comment type="cofactor">
    <cofactor evidence="1">
        <name>Mn(2+)</name>
        <dbReference type="ChEBI" id="CHEBI:29035"/>
    </cofactor>
</comment>
<evidence type="ECO:0000256" key="5">
    <source>
        <dbReference type="ARBA" id="ARBA00022801"/>
    </source>
</evidence>